<protein>
    <submittedName>
        <fullName evidence="1">Uncharacterized protein</fullName>
    </submittedName>
</protein>
<reference evidence="1" key="1">
    <citation type="submission" date="2022-04" db="EMBL/GenBank/DDBJ databases">
        <title>Carnegiea gigantea Genome sequencing and assembly v2.</title>
        <authorList>
            <person name="Copetti D."/>
            <person name="Sanderson M.J."/>
            <person name="Burquez A."/>
            <person name="Wojciechowski M.F."/>
        </authorList>
    </citation>
    <scope>NUCLEOTIDE SEQUENCE</scope>
    <source>
        <strain evidence="1">SGP5-SGP5p</strain>
        <tissue evidence="1">Aerial part</tissue>
    </source>
</reference>
<evidence type="ECO:0000313" key="1">
    <source>
        <dbReference type="EMBL" id="KAJ8424110.1"/>
    </source>
</evidence>
<accession>A0A9Q1GS34</accession>
<dbReference type="EMBL" id="JAKOGI010001772">
    <property type="protein sequence ID" value="KAJ8424110.1"/>
    <property type="molecule type" value="Genomic_DNA"/>
</dbReference>
<dbReference type="Proteomes" id="UP001153076">
    <property type="component" value="Unassembled WGS sequence"/>
</dbReference>
<keyword evidence="2" id="KW-1185">Reference proteome</keyword>
<sequence length="278" mass="31888">MQGLETETAPIPSPIRTENAWSPSLMMLLMNRQNPKDNSLSFFVWNVQGAAKKEFLLTLKELLHKHDPKALALVETKTPIHLALRLNQIEALKDAQSNWLWDDEGIKSMARDFFLSLFSNDTFMTKLQWRLMNEKDSLWSRVVHTKYCNGRCDIDMFHSKREASNLGQGARAKVGNGKKILFWFPSWACDKPLSNLVTNLLHPDIQDATVEELWHENEGWKWHLVDELTLKKIASISVNSNEPKDDCLAWDPTGNNTCLINSVISFIREEDNGIDDPI</sequence>
<name>A0A9Q1GS34_9CARY</name>
<comment type="caution">
    <text evidence="1">The sequence shown here is derived from an EMBL/GenBank/DDBJ whole genome shotgun (WGS) entry which is preliminary data.</text>
</comment>
<dbReference type="AlphaFoldDB" id="A0A9Q1GS34"/>
<evidence type="ECO:0000313" key="2">
    <source>
        <dbReference type="Proteomes" id="UP001153076"/>
    </source>
</evidence>
<gene>
    <name evidence="1" type="ORF">Cgig2_018120</name>
</gene>
<proteinExistence type="predicted"/>
<organism evidence="1 2">
    <name type="scientific">Carnegiea gigantea</name>
    <dbReference type="NCBI Taxonomy" id="171969"/>
    <lineage>
        <taxon>Eukaryota</taxon>
        <taxon>Viridiplantae</taxon>
        <taxon>Streptophyta</taxon>
        <taxon>Embryophyta</taxon>
        <taxon>Tracheophyta</taxon>
        <taxon>Spermatophyta</taxon>
        <taxon>Magnoliopsida</taxon>
        <taxon>eudicotyledons</taxon>
        <taxon>Gunneridae</taxon>
        <taxon>Pentapetalae</taxon>
        <taxon>Caryophyllales</taxon>
        <taxon>Cactineae</taxon>
        <taxon>Cactaceae</taxon>
        <taxon>Cactoideae</taxon>
        <taxon>Echinocereeae</taxon>
        <taxon>Carnegiea</taxon>
    </lineage>
</organism>